<dbReference type="AlphaFoldDB" id="A0A0R2HFN9"/>
<evidence type="ECO:0000313" key="2">
    <source>
        <dbReference type="EMBL" id="KRN51480.1"/>
    </source>
</evidence>
<dbReference type="EMBL" id="JQBL01000001">
    <property type="protein sequence ID" value="KRN51480.1"/>
    <property type="molecule type" value="Genomic_DNA"/>
</dbReference>
<reference evidence="2 3" key="1">
    <citation type="journal article" date="2015" name="Genome Announc.">
        <title>Expanding the biotechnology potential of lactobacilli through comparative genomics of 213 strains and associated genera.</title>
        <authorList>
            <person name="Sun Z."/>
            <person name="Harris H.M."/>
            <person name="McCann A."/>
            <person name="Guo C."/>
            <person name="Argimon S."/>
            <person name="Zhang W."/>
            <person name="Yang X."/>
            <person name="Jeffery I.B."/>
            <person name="Cooney J.C."/>
            <person name="Kagawa T.F."/>
            <person name="Liu W."/>
            <person name="Song Y."/>
            <person name="Salvetti E."/>
            <person name="Wrobel A."/>
            <person name="Rasinkangas P."/>
            <person name="Parkhill J."/>
            <person name="Rea M.C."/>
            <person name="O'Sullivan O."/>
            <person name="Ritari J."/>
            <person name="Douillard F.P."/>
            <person name="Paul Ross R."/>
            <person name="Yang R."/>
            <person name="Briner A.E."/>
            <person name="Felis G.E."/>
            <person name="de Vos W.M."/>
            <person name="Barrangou R."/>
            <person name="Klaenhammer T.R."/>
            <person name="Caufield P.W."/>
            <person name="Cui Y."/>
            <person name="Zhang H."/>
            <person name="O'Toole P.W."/>
        </authorList>
    </citation>
    <scope>NUCLEOTIDE SEQUENCE [LARGE SCALE GENOMIC DNA]</scope>
    <source>
        <strain evidence="2 3">DSM 20405</strain>
    </source>
</reference>
<dbReference type="Proteomes" id="UP000051841">
    <property type="component" value="Unassembled WGS sequence"/>
</dbReference>
<name>A0A0R2HFN9_9FIRM</name>
<evidence type="ECO:0000259" key="1">
    <source>
        <dbReference type="Pfam" id="PF00882"/>
    </source>
</evidence>
<accession>A0A0R2HFN9</accession>
<protein>
    <recommendedName>
        <fullName evidence="1">Phospholipase C/D domain-containing protein</fullName>
    </recommendedName>
</protein>
<dbReference type="Pfam" id="PF00882">
    <property type="entry name" value="Zn_dep_PLPC"/>
    <property type="match status" value="1"/>
</dbReference>
<proteinExistence type="predicted"/>
<dbReference type="RefSeq" id="WP_051654439.1">
    <property type="nucleotide sequence ID" value="NZ_JQBL01000001.1"/>
</dbReference>
<feature type="domain" description="Phospholipase C/D" evidence="1">
    <location>
        <begin position="6"/>
        <end position="133"/>
    </location>
</feature>
<sequence>MPASYTHQCFGDDVLPHLSTMLQDLIKSHKDYYDLGLQGPDLFFYFHPTRQSMVKEYGLKLHQESAHPFFEERIAYLHMNQDERAIAYMLGFINHYLLDSALHPLINKTGRHFACERDLDHFFIEERQPKNPSVADRFSKGETLCKILGTLMHMEPILIRKSISSFQFYGALLYNKHKPILLFCRSVLSAMRLQNADMVMIGNHDIDLSQIKEGYCACIEEASVQLENVYYAITHGTELSSRFIPNYYGEKT</sequence>
<dbReference type="InterPro" id="IPR029002">
    <property type="entry name" value="PLPC/GPLD1"/>
</dbReference>
<comment type="caution">
    <text evidence="2">The sequence shown here is derived from an EMBL/GenBank/DDBJ whole genome shotgun (WGS) entry which is preliminary data.</text>
</comment>
<evidence type="ECO:0000313" key="3">
    <source>
        <dbReference type="Proteomes" id="UP000051841"/>
    </source>
</evidence>
<dbReference type="PATRIC" id="fig|1410657.5.peg.99"/>
<organism evidence="2 3">
    <name type="scientific">Kandleria vitulina DSM 20405</name>
    <dbReference type="NCBI Taxonomy" id="1410657"/>
    <lineage>
        <taxon>Bacteria</taxon>
        <taxon>Bacillati</taxon>
        <taxon>Bacillota</taxon>
        <taxon>Erysipelotrichia</taxon>
        <taxon>Erysipelotrichales</taxon>
        <taxon>Coprobacillaceae</taxon>
        <taxon>Kandleria</taxon>
    </lineage>
</organism>
<gene>
    <name evidence="2" type="ORF">IV49_GL000097</name>
</gene>
<keyword evidence="3" id="KW-1185">Reference proteome</keyword>